<feature type="domain" description="AAA+ ATPase" evidence="1">
    <location>
        <begin position="255"/>
        <end position="416"/>
    </location>
</feature>
<dbReference type="AlphaFoldDB" id="A0A540VA47"/>
<evidence type="ECO:0000313" key="3">
    <source>
        <dbReference type="Proteomes" id="UP000317371"/>
    </source>
</evidence>
<reference evidence="2 3" key="1">
    <citation type="submission" date="2019-06" db="EMBL/GenBank/DDBJ databases">
        <title>Genome sequence of Litorilinea aerophila BAA-2444.</title>
        <authorList>
            <person name="Maclea K.S."/>
            <person name="Maurais E.G."/>
            <person name="Iannazzi L.C."/>
        </authorList>
    </citation>
    <scope>NUCLEOTIDE SEQUENCE [LARGE SCALE GENOMIC DNA]</scope>
    <source>
        <strain evidence="2 3">ATCC BAA-2444</strain>
    </source>
</reference>
<evidence type="ECO:0000259" key="1">
    <source>
        <dbReference type="SMART" id="SM00382"/>
    </source>
</evidence>
<dbReference type="Proteomes" id="UP000317371">
    <property type="component" value="Unassembled WGS sequence"/>
</dbReference>
<evidence type="ECO:0000313" key="2">
    <source>
        <dbReference type="EMBL" id="TQE93638.1"/>
    </source>
</evidence>
<dbReference type="SMART" id="SM00382">
    <property type="entry name" value="AAA"/>
    <property type="match status" value="1"/>
</dbReference>
<dbReference type="SUPFAM" id="SSF52540">
    <property type="entry name" value="P-loop containing nucleoside triphosphate hydrolases"/>
    <property type="match status" value="1"/>
</dbReference>
<accession>A0A540VA47</accession>
<dbReference type="InterPro" id="IPR003593">
    <property type="entry name" value="AAA+_ATPase"/>
</dbReference>
<organism evidence="2 3">
    <name type="scientific">Litorilinea aerophila</name>
    <dbReference type="NCBI Taxonomy" id="1204385"/>
    <lineage>
        <taxon>Bacteria</taxon>
        <taxon>Bacillati</taxon>
        <taxon>Chloroflexota</taxon>
        <taxon>Caldilineae</taxon>
        <taxon>Caldilineales</taxon>
        <taxon>Caldilineaceae</taxon>
        <taxon>Litorilinea</taxon>
    </lineage>
</organism>
<dbReference type="InterPro" id="IPR011704">
    <property type="entry name" value="ATPase_dyneun-rel_AAA"/>
</dbReference>
<dbReference type="EMBL" id="VIGC01000036">
    <property type="protein sequence ID" value="TQE93638.1"/>
    <property type="molecule type" value="Genomic_DNA"/>
</dbReference>
<dbReference type="CDD" id="cd00009">
    <property type="entry name" value="AAA"/>
    <property type="match status" value="1"/>
</dbReference>
<dbReference type="OrthoDB" id="9781481at2"/>
<sequence length="505" mass="58220">MISLQDKDQDGRHFPLQEIDPFTFYAVFNRGITDENRKAILADIKDFFGLIRPIPEDFAGIPVASNMSSWFFSRKAERKAGDIAKLWQVFRLALRDNARNDDAFWAAFDAALEVRRVNLNLTMGLFWIRPYTFLSLDSVNCQFLGIKLPSKLSARYYRELLEEVSKQGRSFPELSLAAWQATLQSRQGKEPKASGTPAVSAVDYTPVEDSYLDMGAEGDEEDETERNPEYSFEQMVADTGLDQFTLARWVRAIERKKQAILYGPPGTGKTFLAERLASYLVSGGNGLVELVQFHPAYTYEDFIQGIRPESDGDRLRYPLKPGRFLNFIVRARERTGKSVLIIDEINRANLARVFGELMYLLEYRDREIPLAGGGTLRIPDNVRIIGTMNTADRSIALVDHALRRRFAFLALWPDEQLLRYYHQREGTGFPVDGLIQVLRRLNNTIGDRHYAVGISYFLRKDLSTQLEDIWRMEIEPYLEEYFFDQPEKVDAFRWERIQREVLPNA</sequence>
<keyword evidence="3" id="KW-1185">Reference proteome</keyword>
<dbReference type="Gene3D" id="3.40.50.300">
    <property type="entry name" value="P-loop containing nucleotide triphosphate hydrolases"/>
    <property type="match status" value="1"/>
</dbReference>
<dbReference type="PANTHER" id="PTHR37291:SF1">
    <property type="entry name" value="TYPE IV METHYL-DIRECTED RESTRICTION ENZYME ECOKMCRB SUBUNIT"/>
    <property type="match status" value="1"/>
</dbReference>
<dbReference type="GO" id="GO:0016887">
    <property type="term" value="F:ATP hydrolysis activity"/>
    <property type="evidence" value="ECO:0007669"/>
    <property type="project" value="InterPro"/>
</dbReference>
<dbReference type="InterPro" id="IPR027417">
    <property type="entry name" value="P-loop_NTPase"/>
</dbReference>
<dbReference type="InParanoid" id="A0A540VA47"/>
<dbReference type="Pfam" id="PF07728">
    <property type="entry name" value="AAA_5"/>
    <property type="match status" value="1"/>
</dbReference>
<gene>
    <name evidence="2" type="ORF">FKZ61_20495</name>
</gene>
<proteinExistence type="predicted"/>
<name>A0A540VA47_9CHLR</name>
<comment type="caution">
    <text evidence="2">The sequence shown here is derived from an EMBL/GenBank/DDBJ whole genome shotgun (WGS) entry which is preliminary data.</text>
</comment>
<dbReference type="PANTHER" id="PTHR37291">
    <property type="entry name" value="5-METHYLCYTOSINE-SPECIFIC RESTRICTION ENZYME B"/>
    <property type="match status" value="1"/>
</dbReference>
<protein>
    <submittedName>
        <fullName evidence="2">AAA family ATPase</fullName>
    </submittedName>
</protein>
<dbReference type="GO" id="GO:0005524">
    <property type="term" value="F:ATP binding"/>
    <property type="evidence" value="ECO:0007669"/>
    <property type="project" value="InterPro"/>
</dbReference>
<dbReference type="InterPro" id="IPR052934">
    <property type="entry name" value="Methyl-DNA_Rec/Restrict_Enz"/>
</dbReference>